<dbReference type="EMBL" id="CP000504">
    <property type="protein sequence ID" value="ABL88805.1"/>
    <property type="molecule type" value="Genomic_DNA"/>
</dbReference>
<keyword evidence="2" id="KW-1185">Reference proteome</keyword>
<evidence type="ECO:0000313" key="1">
    <source>
        <dbReference type="EMBL" id="ABL88805.1"/>
    </source>
</evidence>
<dbReference type="SUPFAM" id="SSF56112">
    <property type="entry name" value="Protein kinase-like (PK-like)"/>
    <property type="match status" value="1"/>
</dbReference>
<dbReference type="AlphaFoldDB" id="A1RV23"/>
<protein>
    <submittedName>
        <fullName evidence="1">Serine/threonine protein kinase</fullName>
    </submittedName>
</protein>
<evidence type="ECO:0000313" key="2">
    <source>
        <dbReference type="Proteomes" id="UP000002595"/>
    </source>
</evidence>
<reference evidence="1" key="1">
    <citation type="submission" date="2006-12" db="EMBL/GenBank/DDBJ databases">
        <title>Complete sequence of Pyrobaculum islandicum DSM 4184.</title>
        <authorList>
            <person name="Copeland A."/>
            <person name="Lucas S."/>
            <person name="Lapidus A."/>
            <person name="Barry K."/>
            <person name="Detter J.C."/>
            <person name="Glavina del Rio T."/>
            <person name="Dalin E."/>
            <person name="Tice H."/>
            <person name="Pitluck S."/>
            <person name="Meincke L."/>
            <person name="Brettin T."/>
            <person name="Bruce D."/>
            <person name="Han C."/>
            <person name="Tapia R."/>
            <person name="Gilna P."/>
            <person name="Schmutz J."/>
            <person name="Larimer F."/>
            <person name="Land M."/>
            <person name="Hauser L."/>
            <person name="Kyrpides N."/>
            <person name="Mikhailova N."/>
            <person name="Cozen A.E."/>
            <person name="Fitz-Gibbon S.T."/>
            <person name="House C.H."/>
            <person name="Saltikov C."/>
            <person name="Lowe T."/>
            <person name="Richardson P."/>
        </authorList>
    </citation>
    <scope>NUCLEOTIDE SEQUENCE [LARGE SCALE GENOMIC DNA]</scope>
    <source>
        <strain evidence="1">DSM 4184</strain>
    </source>
</reference>
<dbReference type="GeneID" id="4616753"/>
<sequence>MDVVKILLLTLGGGLEHALNVYRQLKDLQLEIVEGGNVLINGISVVGKGTNSVVFKCRPEITKNVELACKLRRGDSTRSSFAPEGQFLHLANTVGVGPEVYAYYKDIVIYRYIDGIHIDTWWREASPEKKRIVVEELMSQAYKLDKIGLSHNELSRLEKHVLIERDLPVIIDFESATLGSRNNVTQVSNGLMRLGLKPPAESLRTYKRCLCIDAFKEILRFFLDQL</sequence>
<dbReference type="InterPro" id="IPR011009">
    <property type="entry name" value="Kinase-like_dom_sf"/>
</dbReference>
<organism evidence="1 2">
    <name type="scientific">Pyrobaculum islandicum (strain DSM 4184 / JCM 9189 / GEO3)</name>
    <dbReference type="NCBI Taxonomy" id="384616"/>
    <lineage>
        <taxon>Archaea</taxon>
        <taxon>Thermoproteota</taxon>
        <taxon>Thermoprotei</taxon>
        <taxon>Thermoproteales</taxon>
        <taxon>Thermoproteaceae</taxon>
        <taxon>Pyrobaculum</taxon>
    </lineage>
</organism>
<keyword evidence="1" id="KW-0723">Serine/threonine-protein kinase</keyword>
<name>A1RV23_PYRIL</name>
<proteinExistence type="predicted"/>
<dbReference type="eggNOG" id="arCOG01182">
    <property type="taxonomic scope" value="Archaea"/>
</dbReference>
<keyword evidence="1" id="KW-0418">Kinase</keyword>
<dbReference type="HOGENOM" id="CLU_095575_0_0_2"/>
<dbReference type="OrthoDB" id="86092at2157"/>
<dbReference type="RefSeq" id="WP_011763380.1">
    <property type="nucleotide sequence ID" value="NC_008701.1"/>
</dbReference>
<dbReference type="GO" id="GO:0004674">
    <property type="term" value="F:protein serine/threonine kinase activity"/>
    <property type="evidence" value="ECO:0007669"/>
    <property type="project" value="UniProtKB-KW"/>
</dbReference>
<gene>
    <name evidence="1" type="ordered locus">Pisl_1653</name>
</gene>
<accession>A1RV23</accession>
<dbReference type="Proteomes" id="UP000002595">
    <property type="component" value="Chromosome"/>
</dbReference>
<dbReference type="KEGG" id="pis:Pisl_1653"/>
<keyword evidence="1" id="KW-0808">Transferase</keyword>
<dbReference type="STRING" id="384616.Pisl_1653"/>